<feature type="domain" description="Alpha-2-macroglobulin bait region" evidence="5">
    <location>
        <begin position="972"/>
        <end position="1114"/>
    </location>
</feature>
<dbReference type="InterPro" id="IPR001599">
    <property type="entry name" value="Macroglobln_a2"/>
</dbReference>
<dbReference type="Pfam" id="PF01835">
    <property type="entry name" value="MG2"/>
    <property type="match status" value="1"/>
</dbReference>
<protein>
    <submittedName>
        <fullName evidence="7">Alpha-2-macroglobulin</fullName>
    </submittedName>
</protein>
<evidence type="ECO:0000259" key="6">
    <source>
        <dbReference type="SMART" id="SM01360"/>
    </source>
</evidence>
<feature type="signal peptide" evidence="4">
    <location>
        <begin position="1"/>
        <end position="18"/>
    </location>
</feature>
<dbReference type="Pfam" id="PF17962">
    <property type="entry name" value="bMG6"/>
    <property type="match status" value="1"/>
</dbReference>
<dbReference type="Pfam" id="PF17972">
    <property type="entry name" value="bMG5"/>
    <property type="match status" value="1"/>
</dbReference>
<accession>A0ABV6HME4</accession>
<dbReference type="InterPro" id="IPR008930">
    <property type="entry name" value="Terpenoid_cyclase/PrenylTrfase"/>
</dbReference>
<dbReference type="InterPro" id="IPR041203">
    <property type="entry name" value="Bact_A2M_MG5"/>
</dbReference>
<evidence type="ECO:0000313" key="8">
    <source>
        <dbReference type="Proteomes" id="UP001589774"/>
    </source>
</evidence>
<evidence type="ECO:0000256" key="3">
    <source>
        <dbReference type="SAM" id="MobiDB-lite"/>
    </source>
</evidence>
<comment type="caution">
    <text evidence="7">The sequence shown here is derived from an EMBL/GenBank/DDBJ whole genome shotgun (WGS) entry which is preliminary data.</text>
</comment>
<dbReference type="Pfam" id="PF00207">
    <property type="entry name" value="A2M"/>
    <property type="match status" value="1"/>
</dbReference>
<feature type="chain" id="PRO_5046515863" evidence="4">
    <location>
        <begin position="19"/>
        <end position="1834"/>
    </location>
</feature>
<dbReference type="InterPro" id="IPR041246">
    <property type="entry name" value="Bact_MG10"/>
</dbReference>
<organism evidence="7 8">
    <name type="scientific">Olivibacter oleidegradans</name>
    <dbReference type="NCBI Taxonomy" id="760123"/>
    <lineage>
        <taxon>Bacteria</taxon>
        <taxon>Pseudomonadati</taxon>
        <taxon>Bacteroidota</taxon>
        <taxon>Sphingobacteriia</taxon>
        <taxon>Sphingobacteriales</taxon>
        <taxon>Sphingobacteriaceae</taxon>
        <taxon>Olivibacter</taxon>
    </lineage>
</organism>
<reference evidence="7 8" key="1">
    <citation type="submission" date="2024-09" db="EMBL/GenBank/DDBJ databases">
        <authorList>
            <person name="Sun Q."/>
            <person name="Mori K."/>
        </authorList>
    </citation>
    <scope>NUCLEOTIDE SEQUENCE [LARGE SCALE GENOMIC DNA]</scope>
    <source>
        <strain evidence="7 8">CCM 7765</strain>
    </source>
</reference>
<dbReference type="Proteomes" id="UP001589774">
    <property type="component" value="Unassembled WGS sequence"/>
</dbReference>
<dbReference type="InterPro" id="IPR011625">
    <property type="entry name" value="A2M_N_BRD"/>
</dbReference>
<evidence type="ECO:0000256" key="2">
    <source>
        <dbReference type="ARBA" id="ARBA00022729"/>
    </source>
</evidence>
<feature type="compositionally biased region" description="Acidic residues" evidence="3">
    <location>
        <begin position="450"/>
        <end position="463"/>
    </location>
</feature>
<dbReference type="SMART" id="SM01359">
    <property type="entry name" value="A2M_N_2"/>
    <property type="match status" value="1"/>
</dbReference>
<dbReference type="SMART" id="SM01419">
    <property type="entry name" value="Thiol-ester_cl"/>
    <property type="match status" value="1"/>
</dbReference>
<feature type="region of interest" description="Disordered" evidence="3">
    <location>
        <begin position="444"/>
        <end position="477"/>
    </location>
</feature>
<dbReference type="InterPro" id="IPR047565">
    <property type="entry name" value="Alpha-macroglob_thiol-ester_cl"/>
</dbReference>
<dbReference type="PROSITE" id="PS51257">
    <property type="entry name" value="PROKAR_LIPOPROTEIN"/>
    <property type="match status" value="1"/>
</dbReference>
<feature type="domain" description="Alpha-2-macroglobulin" evidence="6">
    <location>
        <begin position="1177"/>
        <end position="1268"/>
    </location>
</feature>
<dbReference type="EMBL" id="JBHLWO010000002">
    <property type="protein sequence ID" value="MFC0319807.1"/>
    <property type="molecule type" value="Genomic_DNA"/>
</dbReference>
<dbReference type="Gene3D" id="1.50.10.20">
    <property type="match status" value="1"/>
</dbReference>
<dbReference type="SUPFAM" id="SSF48239">
    <property type="entry name" value="Terpenoid cyclases/Protein prenyltransferases"/>
    <property type="match status" value="1"/>
</dbReference>
<dbReference type="CDD" id="cd02891">
    <property type="entry name" value="A2M_like"/>
    <property type="match status" value="1"/>
</dbReference>
<dbReference type="Pfam" id="PF07678">
    <property type="entry name" value="TED_complement"/>
    <property type="match status" value="1"/>
</dbReference>
<dbReference type="InterPro" id="IPR041462">
    <property type="entry name" value="Bact_A2M_MG6"/>
</dbReference>
<dbReference type="PANTHER" id="PTHR40094:SF1">
    <property type="entry name" value="UBIQUITIN DOMAIN-CONTAINING PROTEIN"/>
    <property type="match status" value="1"/>
</dbReference>
<dbReference type="InterPro" id="IPR002890">
    <property type="entry name" value="MG2"/>
</dbReference>
<dbReference type="Gene3D" id="2.60.40.1930">
    <property type="match status" value="1"/>
</dbReference>
<dbReference type="InterPro" id="IPR011626">
    <property type="entry name" value="Alpha-macroglobulin_TED"/>
</dbReference>
<evidence type="ECO:0000256" key="4">
    <source>
        <dbReference type="SAM" id="SignalP"/>
    </source>
</evidence>
<dbReference type="Pfam" id="PF07703">
    <property type="entry name" value="A2M_BRD"/>
    <property type="match status" value="1"/>
</dbReference>
<dbReference type="PANTHER" id="PTHR40094">
    <property type="entry name" value="ALPHA-2-MACROGLOBULIN HOMOLOG"/>
    <property type="match status" value="1"/>
</dbReference>
<dbReference type="Pfam" id="PF17973">
    <property type="entry name" value="bMG10"/>
    <property type="match status" value="1"/>
</dbReference>
<dbReference type="SMART" id="SM01360">
    <property type="entry name" value="A2M"/>
    <property type="match status" value="1"/>
</dbReference>
<proteinExistence type="inferred from homology"/>
<dbReference type="InterPro" id="IPR021868">
    <property type="entry name" value="Alpha_2_Macroglob_MG3"/>
</dbReference>
<gene>
    <name evidence="7" type="ORF">ACFFI0_15905</name>
</gene>
<evidence type="ECO:0000313" key="7">
    <source>
        <dbReference type="EMBL" id="MFC0319807.1"/>
    </source>
</evidence>
<dbReference type="Pfam" id="PF11974">
    <property type="entry name" value="bMG3"/>
    <property type="match status" value="1"/>
</dbReference>
<comment type="similarity">
    <text evidence="1">Belongs to the protease inhibitor I39 (alpha-2-macroglobulin) family. Bacterial alpha-2-macroglobulin subfamily.</text>
</comment>
<evidence type="ECO:0000259" key="5">
    <source>
        <dbReference type="SMART" id="SM01359"/>
    </source>
</evidence>
<sequence length="1834" mass="206014">MKKKYLFIYFLFLLVACAKKNGKDFNSDFSLYKDYITEFTSGIISAKSTIRIVLNFNRKEWMPNQELESNLFEITPKVEGKVIALSQNTLMFKPSKRLKQDTEYQISFKLKELIDVPKELKEFNFTIKTIKQDFVVLSRELQSYSSEYQFQHAVLRTSDEMDVQSAAKLIYAKQGTGKLPIRFDQIKSGTEFRFIVDSIKRPEKDGSIQLMWDGSDLDIDQKGEEEIEIAAKGHFKVMKATVAEENNQLLLINFSDPLKKSQDFEGLVTIDSAKSLTYTVDGNVLKVFLSEPLKGERLLEVFQGVESAQGTKLKKGYTKKVYFEQTKPGVRLLKNGTLLPSSNNLKLNFEAANLKAVDVKIYKIYQDNILQFLQDNDLNGSYNLRKVALPIAKKKIELTQNRLYNNGKWNVFALDLASLIKPDPGAIYHVEFSYKKAYSIYPCSSQPEENREEPEEQSLEDEQASFRSNESEDYPYYDDYNWQEREDPCANSYYYYDNKVSTNVLATDLGVIAKMGKNGSYFFAVNNIVTTEVVPGAHIELYDYQQQKVAEATTNDEGIAHLDHTKRGYFVIVKKDNSSTYVKLEEGLSLSLSNFDVAGNELEKGLKGYIYGERGVWRPGDTLFLSFMLNDQANKLPANHPIKLRLTDPNGKLFTQLVQRYNERNLYRFVIATKDEAPTGNWEAVVSVGGARFYKSIKIETIKPNRLKIKNNLAGRVLQANSATTDEISVIWLHGAVAKNLKAEMQAKFYQMKTTFKGLANYVFDDPARSFSTEEVNVFSGNVDENGKATIGIKPQLHGQAPGMLKASFITKVYENGGDFSTDVATATYSPYQTYVGLKSPEPNKYGMLETGKSNRFDIVTVDEKGRPKAVANLEVKIYKVDWRWWWDASNDNLSSYSASSSKTPFKSYRISAGTSGKTSVQFVVNDEDWGRYFIRVTDLDGGHASGETVLIDWPYWSAKTKNTDGTNANMLVFSTDKPKYNVGEKMKISFPSSEGSRALVSIESGAKIVNTYWVKTKKGETQLEVPVTSEMAPNIYLFVTLLQPHASTLNDAPIRLYGVVPVEVLDKETILQPVLSMPDVLRPEQAVSLQVKEKNGRAMSYTIAIVDEGLLDLTRFKTPNAWDKYYAREALGVKTWDVYNDVIGAYGGKINQVFSIGGDEDIGGGENKHADRFKPVVIYLGPFHLSKNESKTHRVKLPNYIGSVRTMVVAGDAKTSAYGSTEKATPVRSPLMVLASLPRKISPGEKVTLPVTVFAMENQIKNARVQVKVSKGIKVLGSSAKSLSFSGLDEKMVYFDLEVGALTGMAKVEVVASSGNERASYPVEIDVKNPNPITHDYKELVLKANEEQTLTWEPFGVDGSNKARIELSSFPSIDLNARLNYLIQYPHGCLEQTTSSVFPQLYLGDIVDLEAAKREAIQRNVVEGISKLAGFQLPDGGFVYWPGLSSADDWSTSYAGHFLLEAETKGYVLPIDFKNKWISYQQRAARQWRMETHPGSDFAQAYRLYTLALAGAPDLASMNRLRETVGISNEARLRLAAAYVLAGQKHAGNELLKISSINNVNNAYSYYYYGSPERNRAMVLETLLLLNRTVDAFALATKIAKDLSSGAWMSTQTTAYSLYSIAKFAKLNGKNGVNARFSYHGQSADVKTTKSFIDKGLQINKGLNSIKIRNNDKNTLYVKLLNSGVLPVGREQVIQRNLTVQVEFVDRAGKALDIHTLKQGTEFVALVAVKNQSLDRVENLALTQILPSGWEIVNTRYTDYGAFGQNKADYIDIRDDRSSFYFSLNGNESRTFKILLNASYLGRYYLPGVQCEGMYDHSFLTRTKGTWIEVVDY</sequence>
<dbReference type="RefSeq" id="WP_130855694.1">
    <property type="nucleotide sequence ID" value="NZ_JBHLWO010000002.1"/>
</dbReference>
<name>A0ABV6HME4_9SPHI</name>
<evidence type="ECO:0000256" key="1">
    <source>
        <dbReference type="ARBA" id="ARBA00010556"/>
    </source>
</evidence>
<keyword evidence="8" id="KW-1185">Reference proteome</keyword>
<dbReference type="InterPro" id="IPR051802">
    <property type="entry name" value="YfhM-like"/>
</dbReference>
<keyword evidence="2 4" id="KW-0732">Signal</keyword>